<sequence>MIRDQFHAPLTPYDKEADDFATQADYASERTILDILRAAHPTDRFLAEESGTTGNRSDRVWLIDPLCGTRNFAAERHSWPSISPCA</sequence>
<dbReference type="GO" id="GO:0007165">
    <property type="term" value="P:signal transduction"/>
    <property type="evidence" value="ECO:0007669"/>
    <property type="project" value="TreeGrafter"/>
</dbReference>
<keyword evidence="1" id="KW-0479">Metal-binding</keyword>
<dbReference type="GO" id="GO:0008934">
    <property type="term" value="F:inositol monophosphate 1-phosphatase activity"/>
    <property type="evidence" value="ECO:0007669"/>
    <property type="project" value="TreeGrafter"/>
</dbReference>
<feature type="binding site" evidence="1">
    <location>
        <position position="48"/>
    </location>
    <ligand>
        <name>Mg(2+)</name>
        <dbReference type="ChEBI" id="CHEBI:18420"/>
        <label>1</label>
        <note>catalytic</note>
    </ligand>
</feature>
<gene>
    <name evidence="2" type="ORF">GLP40_14545</name>
</gene>
<keyword evidence="3" id="KW-1185">Reference proteome</keyword>
<dbReference type="PANTHER" id="PTHR20854:SF4">
    <property type="entry name" value="INOSITOL-1-MONOPHOSPHATASE-RELATED"/>
    <property type="match status" value="1"/>
</dbReference>
<dbReference type="SUPFAM" id="SSF56655">
    <property type="entry name" value="Carbohydrate phosphatase"/>
    <property type="match status" value="1"/>
</dbReference>
<proteinExistence type="predicted"/>
<dbReference type="PANTHER" id="PTHR20854">
    <property type="entry name" value="INOSITOL MONOPHOSPHATASE"/>
    <property type="match status" value="1"/>
</dbReference>
<feature type="binding site" evidence="1">
    <location>
        <position position="64"/>
    </location>
    <ligand>
        <name>Mg(2+)</name>
        <dbReference type="ChEBI" id="CHEBI:18420"/>
        <label>1</label>
        <note>catalytic</note>
    </ligand>
</feature>
<dbReference type="EMBL" id="WMBB01000006">
    <property type="protein sequence ID" value="MTE13982.1"/>
    <property type="molecule type" value="Genomic_DNA"/>
</dbReference>
<dbReference type="InterPro" id="IPR000760">
    <property type="entry name" value="Inositol_monophosphatase-like"/>
</dbReference>
<evidence type="ECO:0000256" key="1">
    <source>
        <dbReference type="PIRSR" id="PIRSR600760-2"/>
    </source>
</evidence>
<reference evidence="2 3" key="1">
    <citation type="submission" date="2019-11" db="EMBL/GenBank/DDBJ databases">
        <title>Nocardia sp. nov. CT2-14 isolated from soil.</title>
        <authorList>
            <person name="Kanchanasin P."/>
            <person name="Tanasupawat S."/>
            <person name="Yuki M."/>
            <person name="Kudo T."/>
        </authorList>
    </citation>
    <scope>NUCLEOTIDE SEQUENCE [LARGE SCALE GENOMIC DNA]</scope>
    <source>
        <strain evidence="2 3">CT2-14</strain>
    </source>
</reference>
<dbReference type="Proteomes" id="UP000432464">
    <property type="component" value="Unassembled WGS sequence"/>
</dbReference>
<dbReference type="Gene3D" id="3.30.540.10">
    <property type="entry name" value="Fructose-1,6-Bisphosphatase, subunit A, domain 1"/>
    <property type="match status" value="1"/>
</dbReference>
<protein>
    <submittedName>
        <fullName evidence="2">Uncharacterized protein</fullName>
    </submittedName>
</protein>
<name>A0A6I3KVH6_9NOCA</name>
<dbReference type="Pfam" id="PF00459">
    <property type="entry name" value="Inositol_P"/>
    <property type="match status" value="1"/>
</dbReference>
<dbReference type="GO" id="GO:0046872">
    <property type="term" value="F:metal ion binding"/>
    <property type="evidence" value="ECO:0007669"/>
    <property type="project" value="UniProtKB-KW"/>
</dbReference>
<accession>A0A6I3KVH6</accession>
<dbReference type="PRINTS" id="PR00377">
    <property type="entry name" value="IMPHPHTASES"/>
</dbReference>
<evidence type="ECO:0000313" key="3">
    <source>
        <dbReference type="Proteomes" id="UP000432464"/>
    </source>
</evidence>
<feature type="binding site" evidence="1">
    <location>
        <position position="66"/>
    </location>
    <ligand>
        <name>Mg(2+)</name>
        <dbReference type="ChEBI" id="CHEBI:18420"/>
        <label>1</label>
        <note>catalytic</note>
    </ligand>
</feature>
<dbReference type="AlphaFoldDB" id="A0A6I3KVH6"/>
<dbReference type="GO" id="GO:0006020">
    <property type="term" value="P:inositol metabolic process"/>
    <property type="evidence" value="ECO:0007669"/>
    <property type="project" value="TreeGrafter"/>
</dbReference>
<organism evidence="2 3">
    <name type="scientific">Nocardia aurantiaca</name>
    <dbReference type="NCBI Taxonomy" id="2675850"/>
    <lineage>
        <taxon>Bacteria</taxon>
        <taxon>Bacillati</taxon>
        <taxon>Actinomycetota</taxon>
        <taxon>Actinomycetes</taxon>
        <taxon>Mycobacteriales</taxon>
        <taxon>Nocardiaceae</taxon>
        <taxon>Nocardia</taxon>
    </lineage>
</organism>
<comment type="caution">
    <text evidence="2">The sequence shown here is derived from an EMBL/GenBank/DDBJ whole genome shotgun (WGS) entry which is preliminary data.</text>
</comment>
<comment type="cofactor">
    <cofactor evidence="1">
        <name>Mg(2+)</name>
        <dbReference type="ChEBI" id="CHEBI:18420"/>
    </cofactor>
</comment>
<evidence type="ECO:0000313" key="2">
    <source>
        <dbReference type="EMBL" id="MTE13982.1"/>
    </source>
</evidence>
<keyword evidence="1" id="KW-0460">Magnesium</keyword>